<evidence type="ECO:0000256" key="2">
    <source>
        <dbReference type="SAM" id="SignalP"/>
    </source>
</evidence>
<dbReference type="Pfam" id="PF12671">
    <property type="entry name" value="Amidase_6"/>
    <property type="match status" value="1"/>
</dbReference>
<feature type="coiled-coil region" evidence="1">
    <location>
        <begin position="158"/>
        <end position="200"/>
    </location>
</feature>
<keyword evidence="5" id="KW-1185">Reference proteome</keyword>
<keyword evidence="1" id="KW-0175">Coiled coil</keyword>
<organism evidence="4 5">
    <name type="scientific">Clostridium puniceum</name>
    <dbReference type="NCBI Taxonomy" id="29367"/>
    <lineage>
        <taxon>Bacteria</taxon>
        <taxon>Bacillati</taxon>
        <taxon>Bacillota</taxon>
        <taxon>Clostridia</taxon>
        <taxon>Eubacteriales</taxon>
        <taxon>Clostridiaceae</taxon>
        <taxon>Clostridium</taxon>
    </lineage>
</organism>
<dbReference type="AlphaFoldDB" id="A0A1S8TT46"/>
<feature type="chain" id="PRO_5012142403" evidence="2">
    <location>
        <begin position="27"/>
        <end position="358"/>
    </location>
</feature>
<sequence length="358" mass="40500">MKKNIAKFLSMSLIAAVLPICTVAYAKDNSGNEKIKEVLTNYFTNELNMKSELETIPNKYILPGSELEDYDKLKSELTVNWLRGINQQVDTYSENVKINKIETNGDSIKIDVNNNVSLKYKDSEVETKYTDNHIVSLKTTENNDLLVEYDIFEPDTNAKTIESKVANTEEKCKEYIEQKIENVNEKMNSLNGDIDKFNKDSKKLAAQRNISARSYSSYNGDSAASWAINNAYSSEDYSGNDCTNFVSKALKAGGLPTDSTWSNGSNAWIRVTELRNWLKNKGYATEYSSLYTCKKGDIVQLYNKDKGNWSHSLMITYIGGYGTVYVSAHSNAAQNKPLFQYYPENSTYSNIRYLKVTA</sequence>
<evidence type="ECO:0000313" key="5">
    <source>
        <dbReference type="Proteomes" id="UP000190890"/>
    </source>
</evidence>
<dbReference type="InterPro" id="IPR024301">
    <property type="entry name" value="Amidase_6"/>
</dbReference>
<dbReference type="EMBL" id="LZZM01000074">
    <property type="protein sequence ID" value="OOM80861.1"/>
    <property type="molecule type" value="Genomic_DNA"/>
</dbReference>
<dbReference type="PROSITE" id="PS50911">
    <property type="entry name" value="CHAP"/>
    <property type="match status" value="1"/>
</dbReference>
<dbReference type="Gene3D" id="3.90.1720.10">
    <property type="entry name" value="endopeptidase domain like (from Nostoc punctiforme)"/>
    <property type="match status" value="1"/>
</dbReference>
<keyword evidence="2" id="KW-0732">Signal</keyword>
<dbReference type="RefSeq" id="WP_077846451.1">
    <property type="nucleotide sequence ID" value="NZ_LZZM01000074.1"/>
</dbReference>
<reference evidence="4 5" key="1">
    <citation type="submission" date="2016-05" db="EMBL/GenBank/DDBJ databases">
        <title>Microbial solvent formation.</title>
        <authorList>
            <person name="Poehlein A."/>
            <person name="Montoya Solano J.D."/>
            <person name="Flitsch S."/>
            <person name="Krabben P."/>
            <person name="Duerre P."/>
            <person name="Daniel R."/>
        </authorList>
    </citation>
    <scope>NUCLEOTIDE SEQUENCE [LARGE SCALE GENOMIC DNA]</scope>
    <source>
        <strain evidence="4 5">DSM 2619</strain>
    </source>
</reference>
<protein>
    <submittedName>
        <fullName evidence="4">Putative amidase domain protein</fullName>
    </submittedName>
</protein>
<feature type="signal peptide" evidence="2">
    <location>
        <begin position="1"/>
        <end position="26"/>
    </location>
</feature>
<evidence type="ECO:0000259" key="3">
    <source>
        <dbReference type="PROSITE" id="PS50911"/>
    </source>
</evidence>
<dbReference type="Proteomes" id="UP000190890">
    <property type="component" value="Unassembled WGS sequence"/>
</dbReference>
<proteinExistence type="predicted"/>
<gene>
    <name evidence="4" type="ORF">CLPUN_12380</name>
</gene>
<dbReference type="PANTHER" id="PTHR40032">
    <property type="entry name" value="EXPORTED PROTEIN-RELATED"/>
    <property type="match status" value="1"/>
</dbReference>
<feature type="domain" description="Peptidase C51" evidence="3">
    <location>
        <begin position="217"/>
        <end position="355"/>
    </location>
</feature>
<name>A0A1S8TT46_9CLOT</name>
<evidence type="ECO:0000256" key="1">
    <source>
        <dbReference type="SAM" id="Coils"/>
    </source>
</evidence>
<evidence type="ECO:0000313" key="4">
    <source>
        <dbReference type="EMBL" id="OOM80861.1"/>
    </source>
</evidence>
<dbReference type="InterPro" id="IPR007921">
    <property type="entry name" value="CHAP_dom"/>
</dbReference>
<accession>A0A1S8TT46</accession>
<dbReference type="STRING" id="29367.CLPUN_12380"/>
<dbReference type="PANTHER" id="PTHR40032:SF1">
    <property type="entry name" value="EXPORTED PROTEIN"/>
    <property type="match status" value="1"/>
</dbReference>
<comment type="caution">
    <text evidence="4">The sequence shown here is derived from an EMBL/GenBank/DDBJ whole genome shotgun (WGS) entry which is preliminary data.</text>
</comment>
<dbReference type="OrthoDB" id="9812429at2"/>